<evidence type="ECO:0000313" key="2">
    <source>
        <dbReference type="Proteomes" id="UP000051870"/>
    </source>
</evidence>
<keyword evidence="2" id="KW-1185">Reference proteome</keyword>
<gene>
    <name evidence="1" type="ORF">PH7735_03064</name>
</gene>
<dbReference type="AlphaFoldDB" id="A0A0P1IDJ4"/>
<organism evidence="1 2">
    <name type="scientific">Shimia thalassica</name>
    <dbReference type="NCBI Taxonomy" id="1715693"/>
    <lineage>
        <taxon>Bacteria</taxon>
        <taxon>Pseudomonadati</taxon>
        <taxon>Pseudomonadota</taxon>
        <taxon>Alphaproteobacteria</taxon>
        <taxon>Rhodobacterales</taxon>
        <taxon>Roseobacteraceae</taxon>
    </lineage>
</organism>
<reference evidence="2" key="1">
    <citation type="submission" date="2015-09" db="EMBL/GenBank/DDBJ databases">
        <authorList>
            <person name="Rodrigo-Torres Lidia"/>
            <person name="Arahal R.David."/>
        </authorList>
    </citation>
    <scope>NUCLEOTIDE SEQUENCE [LARGE SCALE GENOMIC DNA]</scope>
    <source>
        <strain evidence="2">CECT 7735</strain>
    </source>
</reference>
<dbReference type="Proteomes" id="UP000051870">
    <property type="component" value="Unassembled WGS sequence"/>
</dbReference>
<sequence length="75" mass="8057">MRMTDACAYPTGAALTKGTQPFTVHGHRLSSLYRAQNQTAKPFVVLKILINFDLVSLGNGVIASICGTMKSMEAL</sequence>
<proteinExistence type="predicted"/>
<evidence type="ECO:0000313" key="1">
    <source>
        <dbReference type="EMBL" id="CUK06744.1"/>
    </source>
</evidence>
<dbReference type="EMBL" id="CYTW01000003">
    <property type="protein sequence ID" value="CUK06744.1"/>
    <property type="molecule type" value="Genomic_DNA"/>
</dbReference>
<accession>A0A0P1IDJ4</accession>
<dbReference type="STRING" id="1715693.PH7735_03064"/>
<name>A0A0P1IDJ4_9RHOB</name>
<protein>
    <submittedName>
        <fullName evidence="1">Uncharacterized protein</fullName>
    </submittedName>
</protein>